<dbReference type="AlphaFoldDB" id="A0AA40AIB9"/>
<dbReference type="EMBL" id="JAUKUA010000004">
    <property type="protein sequence ID" value="KAK0716384.1"/>
    <property type="molecule type" value="Genomic_DNA"/>
</dbReference>
<comment type="caution">
    <text evidence="2">The sequence shown here is derived from an EMBL/GenBank/DDBJ whole genome shotgun (WGS) entry which is preliminary data.</text>
</comment>
<dbReference type="Proteomes" id="UP001172102">
    <property type="component" value="Unassembled WGS sequence"/>
</dbReference>
<feature type="domain" description="PD-(D/E)XK nuclease-like" evidence="1">
    <location>
        <begin position="165"/>
        <end position="287"/>
    </location>
</feature>
<protein>
    <recommendedName>
        <fullName evidence="1">PD-(D/E)XK nuclease-like domain-containing protein</fullName>
    </recommendedName>
</protein>
<reference evidence="2" key="1">
    <citation type="submission" date="2023-06" db="EMBL/GenBank/DDBJ databases">
        <title>Genome-scale phylogeny and comparative genomics of the fungal order Sordariales.</title>
        <authorList>
            <consortium name="Lawrence Berkeley National Laboratory"/>
            <person name="Hensen N."/>
            <person name="Bonometti L."/>
            <person name="Westerberg I."/>
            <person name="Brannstrom I.O."/>
            <person name="Guillou S."/>
            <person name="Cros-Aarteil S."/>
            <person name="Calhoun S."/>
            <person name="Haridas S."/>
            <person name="Kuo A."/>
            <person name="Mondo S."/>
            <person name="Pangilinan J."/>
            <person name="Riley R."/>
            <person name="Labutti K."/>
            <person name="Andreopoulos B."/>
            <person name="Lipzen A."/>
            <person name="Chen C."/>
            <person name="Yanf M."/>
            <person name="Daum C."/>
            <person name="Ng V."/>
            <person name="Clum A."/>
            <person name="Steindorff A."/>
            <person name="Ohm R."/>
            <person name="Martin F."/>
            <person name="Silar P."/>
            <person name="Natvig D."/>
            <person name="Lalanne C."/>
            <person name="Gautier V."/>
            <person name="Ament-Velasquez S.L."/>
            <person name="Kruys A."/>
            <person name="Hutchinson M.I."/>
            <person name="Powell A.J."/>
            <person name="Barry K."/>
            <person name="Miller A.N."/>
            <person name="Grigoriev I.V."/>
            <person name="Debuchy R."/>
            <person name="Gladieux P."/>
            <person name="Thoren M.H."/>
            <person name="Johannesson H."/>
        </authorList>
    </citation>
    <scope>NUCLEOTIDE SEQUENCE</scope>
    <source>
        <strain evidence="2">SMH4607-1</strain>
    </source>
</reference>
<name>A0AA40AIB9_9PEZI</name>
<gene>
    <name evidence="2" type="ORF">B0H67DRAFT_646014</name>
</gene>
<proteinExistence type="predicted"/>
<evidence type="ECO:0000259" key="1">
    <source>
        <dbReference type="Pfam" id="PF20516"/>
    </source>
</evidence>
<dbReference type="InterPro" id="IPR046797">
    <property type="entry name" value="PDDEXK_12"/>
</dbReference>
<evidence type="ECO:0000313" key="3">
    <source>
        <dbReference type="Proteomes" id="UP001172102"/>
    </source>
</evidence>
<dbReference type="Pfam" id="PF20516">
    <property type="entry name" value="PDDEXK_12"/>
    <property type="match status" value="1"/>
</dbReference>
<evidence type="ECO:0000313" key="2">
    <source>
        <dbReference type="EMBL" id="KAK0716384.1"/>
    </source>
</evidence>
<organism evidence="2 3">
    <name type="scientific">Lasiosphaeris hirsuta</name>
    <dbReference type="NCBI Taxonomy" id="260670"/>
    <lineage>
        <taxon>Eukaryota</taxon>
        <taxon>Fungi</taxon>
        <taxon>Dikarya</taxon>
        <taxon>Ascomycota</taxon>
        <taxon>Pezizomycotina</taxon>
        <taxon>Sordariomycetes</taxon>
        <taxon>Sordariomycetidae</taxon>
        <taxon>Sordariales</taxon>
        <taxon>Lasiosphaeriaceae</taxon>
        <taxon>Lasiosphaeris</taxon>
    </lineage>
</organism>
<sequence>MLHHEQEPLYCDGEEVLSWLAHTRLDANQPDAAAPFAMDGTPNATDLSTPNDLAPIMIPIPKARVSSPTPTRRLFRFPAPSTHPTPTRQAALRATAKYPVHRRSLDSDTKPALPQPLLDLLQELFDIGSDKRAVIPSQFQGTLPAVWYNDPNQNRNLFLSLDGTTNPADDFALRHRHATLQSIQRHSQLCEARLEHEAGWNELVHSPVPSDALRDHSSVHFRNITTCPVRASYNDPDAAVSATKIDYAMLLDATTVDALRLRPQLGDVPFTHFALSDDAPTPIAISI</sequence>
<keyword evidence="3" id="KW-1185">Reference proteome</keyword>
<accession>A0AA40AIB9</accession>